<evidence type="ECO:0000313" key="2">
    <source>
        <dbReference type="Proteomes" id="UP000697998"/>
    </source>
</evidence>
<accession>A0A935PZJ0</accession>
<gene>
    <name evidence="1" type="ORF">IPJ27_09475</name>
</gene>
<dbReference type="Proteomes" id="UP000697998">
    <property type="component" value="Unassembled WGS sequence"/>
</dbReference>
<protein>
    <submittedName>
        <fullName evidence="1">Uncharacterized protein</fullName>
    </submittedName>
</protein>
<name>A0A935PZJ0_9PROT</name>
<sequence>MPSKFLELIQVRLAVAICPSTEMPRLVKEFSRGAIADSFKSKALATAFEELTDESIRGYKLAADNAVRELSCEATGQVLLHEIERLV</sequence>
<evidence type="ECO:0000313" key="1">
    <source>
        <dbReference type="EMBL" id="MBK7674966.1"/>
    </source>
</evidence>
<dbReference type="AlphaFoldDB" id="A0A935PZJ0"/>
<proteinExistence type="predicted"/>
<dbReference type="EMBL" id="JADJMH010000006">
    <property type="protein sequence ID" value="MBK7674966.1"/>
    <property type="molecule type" value="Genomic_DNA"/>
</dbReference>
<comment type="caution">
    <text evidence="1">The sequence shown here is derived from an EMBL/GenBank/DDBJ whole genome shotgun (WGS) entry which is preliminary data.</text>
</comment>
<organism evidence="1 2">
    <name type="scientific">Candidatus Accumulibacter proximus</name>
    <dbReference type="NCBI Taxonomy" id="2954385"/>
    <lineage>
        <taxon>Bacteria</taxon>
        <taxon>Pseudomonadati</taxon>
        <taxon>Pseudomonadota</taxon>
        <taxon>Betaproteobacteria</taxon>
        <taxon>Candidatus Accumulibacter</taxon>
    </lineage>
</organism>
<reference evidence="1 2" key="1">
    <citation type="submission" date="2020-10" db="EMBL/GenBank/DDBJ databases">
        <title>Connecting structure to function with the recovery of over 1000 high-quality activated sludge metagenome-assembled genomes encoding full-length rRNA genes using long-read sequencing.</title>
        <authorList>
            <person name="Singleton C.M."/>
            <person name="Petriglieri F."/>
            <person name="Kristensen J.M."/>
            <person name="Kirkegaard R.H."/>
            <person name="Michaelsen T.Y."/>
            <person name="Andersen M.H."/>
            <person name="Karst S.M."/>
            <person name="Dueholm M.S."/>
            <person name="Nielsen P.H."/>
            <person name="Albertsen M."/>
        </authorList>
    </citation>
    <scope>NUCLEOTIDE SEQUENCE [LARGE SCALE GENOMIC DNA]</scope>
    <source>
        <strain evidence="1">EsbW_18-Q3-R4-48_BATAC.285</strain>
    </source>
</reference>